<evidence type="ECO:0000313" key="6">
    <source>
        <dbReference type="Proteomes" id="UP000007305"/>
    </source>
</evidence>
<dbReference type="SUPFAM" id="SSF51126">
    <property type="entry name" value="Pectin lyase-like"/>
    <property type="match status" value="1"/>
</dbReference>
<dbReference type="Gene3D" id="2.160.20.10">
    <property type="entry name" value="Single-stranded right-handed beta-helix, Pectin lyase-like"/>
    <property type="match status" value="1"/>
</dbReference>
<evidence type="ECO:0000256" key="1">
    <source>
        <dbReference type="ARBA" id="ARBA00008834"/>
    </source>
</evidence>
<dbReference type="GO" id="GO:0005975">
    <property type="term" value="P:carbohydrate metabolic process"/>
    <property type="evidence" value="ECO:0007669"/>
    <property type="project" value="InterPro"/>
</dbReference>
<dbReference type="GO" id="GO:0004650">
    <property type="term" value="F:polygalacturonase activity"/>
    <property type="evidence" value="ECO:0007669"/>
    <property type="project" value="InterPro"/>
</dbReference>
<reference evidence="5" key="2">
    <citation type="submission" date="2019-07" db="EMBL/GenBank/DDBJ databases">
        <authorList>
            <person name="Seetharam A."/>
            <person name="Woodhouse M."/>
            <person name="Cannon E."/>
        </authorList>
    </citation>
    <scope>NUCLEOTIDE SEQUENCE [LARGE SCALE GENOMIC DNA]</scope>
    <source>
        <strain evidence="5">cv. B73</strain>
    </source>
</reference>
<evidence type="ECO:0000256" key="4">
    <source>
        <dbReference type="RuleBase" id="RU361169"/>
    </source>
</evidence>
<dbReference type="InterPro" id="IPR012334">
    <property type="entry name" value="Pectin_lyas_fold"/>
</dbReference>
<protein>
    <recommendedName>
        <fullName evidence="8">Pectin lyase-like superfamily protein</fullName>
    </recommendedName>
</protein>
<proteinExistence type="evidence at protein level"/>
<sequence length="238" mass="26322">MAYGDRVTTFEDSEKESEYGYVRKDMKHWPLIAPLSSYGRGRDEPGPRYNNFIGGSNLTDVIITGKNGTINGQGQVWWDKFHAKELKFIRGHLLELLYSDNIIISNVTFVNAPYWNLHPTYCTNVTISGVTIPAPVNSPNTDGIGPESSSRVKVEDCYIISSDDCVAVKSGWDEYDISEMSDDICDVRAEDSVAINTESGIRVKTLGAIAGVLLSNELVAAALFTHAINHKQIRMLSL</sequence>
<organism evidence="5 6">
    <name type="scientific">Zea mays</name>
    <name type="common">Maize</name>
    <dbReference type="NCBI Taxonomy" id="4577"/>
    <lineage>
        <taxon>Eukaryota</taxon>
        <taxon>Viridiplantae</taxon>
        <taxon>Streptophyta</taxon>
        <taxon>Embryophyta</taxon>
        <taxon>Tracheophyta</taxon>
        <taxon>Spermatophyta</taxon>
        <taxon>Magnoliopsida</taxon>
        <taxon>Liliopsida</taxon>
        <taxon>Poales</taxon>
        <taxon>Poaceae</taxon>
        <taxon>PACMAD clade</taxon>
        <taxon>Panicoideae</taxon>
        <taxon>Andropogonodae</taxon>
        <taxon>Andropogoneae</taxon>
        <taxon>Tripsacinae</taxon>
        <taxon>Zea</taxon>
    </lineage>
</organism>
<dbReference type="AlphaFoldDB" id="A0A804PR84"/>
<comment type="similarity">
    <text evidence="1 4">Belongs to the glycosyl hydrolase 28 family.</text>
</comment>
<accession>A0A804PR84</accession>
<evidence type="ECO:0008006" key="8">
    <source>
        <dbReference type="Google" id="ProtNLM"/>
    </source>
</evidence>
<name>A0A804PR84_MAIZE</name>
<keyword evidence="3 4" id="KW-0326">Glycosidase</keyword>
<keyword evidence="2 4" id="KW-0378">Hydrolase</keyword>
<dbReference type="Pfam" id="PF00295">
    <property type="entry name" value="Glyco_hydro_28"/>
    <property type="match status" value="1"/>
</dbReference>
<evidence type="ECO:0000256" key="2">
    <source>
        <dbReference type="ARBA" id="ARBA00022801"/>
    </source>
</evidence>
<dbReference type="InterPro" id="IPR051801">
    <property type="entry name" value="GH28_Enzymes"/>
</dbReference>
<keyword evidence="7" id="KW-1267">Proteomics identification</keyword>
<dbReference type="InParanoid" id="A0A804PR84"/>
<dbReference type="Proteomes" id="UP000007305">
    <property type="component" value="Chromosome 5"/>
</dbReference>
<dbReference type="Gramene" id="Zm00001eb259510_T001">
    <property type="protein sequence ID" value="Zm00001eb259510_P001"/>
    <property type="gene ID" value="Zm00001eb259510"/>
</dbReference>
<dbReference type="PANTHER" id="PTHR31339:SF83">
    <property type="entry name" value="OS03G0124900 PROTEIN"/>
    <property type="match status" value="1"/>
</dbReference>
<dbReference type="InterPro" id="IPR000743">
    <property type="entry name" value="Glyco_hydro_28"/>
</dbReference>
<reference evidence="6" key="1">
    <citation type="journal article" date="2009" name="Science">
        <title>The B73 maize genome: complexity, diversity, and dynamics.</title>
        <authorList>
            <person name="Schnable P.S."/>
            <person name="Ware D."/>
            <person name="Fulton R.S."/>
            <person name="Stein J.C."/>
            <person name="Wei F."/>
            <person name="Pasternak S."/>
            <person name="Liang C."/>
            <person name="Zhang J."/>
            <person name="Fulton L."/>
            <person name="Graves T.A."/>
            <person name="Minx P."/>
            <person name="Reily A.D."/>
            <person name="Courtney L."/>
            <person name="Kruchowski S.S."/>
            <person name="Tomlinson C."/>
            <person name="Strong C."/>
            <person name="Delehaunty K."/>
            <person name="Fronick C."/>
            <person name="Courtney B."/>
            <person name="Rock S.M."/>
            <person name="Belter E."/>
            <person name="Du F."/>
            <person name="Kim K."/>
            <person name="Abbott R.M."/>
            <person name="Cotton M."/>
            <person name="Levy A."/>
            <person name="Marchetto P."/>
            <person name="Ochoa K."/>
            <person name="Jackson S.M."/>
            <person name="Gillam B."/>
            <person name="Chen W."/>
            <person name="Yan L."/>
            <person name="Higginbotham J."/>
            <person name="Cardenas M."/>
            <person name="Waligorski J."/>
            <person name="Applebaum E."/>
            <person name="Phelps L."/>
            <person name="Falcone J."/>
            <person name="Kanchi K."/>
            <person name="Thane T."/>
            <person name="Scimone A."/>
            <person name="Thane N."/>
            <person name="Henke J."/>
            <person name="Wang T."/>
            <person name="Ruppert J."/>
            <person name="Shah N."/>
            <person name="Rotter K."/>
            <person name="Hodges J."/>
            <person name="Ingenthron E."/>
            <person name="Cordes M."/>
            <person name="Kohlberg S."/>
            <person name="Sgro J."/>
            <person name="Delgado B."/>
            <person name="Mead K."/>
            <person name="Chinwalla A."/>
            <person name="Leonard S."/>
            <person name="Crouse K."/>
            <person name="Collura K."/>
            <person name="Kudrna D."/>
            <person name="Currie J."/>
            <person name="He R."/>
            <person name="Angelova A."/>
            <person name="Rajasekar S."/>
            <person name="Mueller T."/>
            <person name="Lomeli R."/>
            <person name="Scara G."/>
            <person name="Ko A."/>
            <person name="Delaney K."/>
            <person name="Wissotski M."/>
            <person name="Lopez G."/>
            <person name="Campos D."/>
            <person name="Braidotti M."/>
            <person name="Ashley E."/>
            <person name="Golser W."/>
            <person name="Kim H."/>
            <person name="Lee S."/>
            <person name="Lin J."/>
            <person name="Dujmic Z."/>
            <person name="Kim W."/>
            <person name="Talag J."/>
            <person name="Zuccolo A."/>
            <person name="Fan C."/>
            <person name="Sebastian A."/>
            <person name="Kramer M."/>
            <person name="Spiegel L."/>
            <person name="Nascimento L."/>
            <person name="Zutavern T."/>
            <person name="Miller B."/>
            <person name="Ambroise C."/>
            <person name="Muller S."/>
            <person name="Spooner W."/>
            <person name="Narechania A."/>
            <person name="Ren L."/>
            <person name="Wei S."/>
            <person name="Kumari S."/>
            <person name="Faga B."/>
            <person name="Levy M.J."/>
            <person name="McMahan L."/>
            <person name="Van Buren P."/>
            <person name="Vaughn M.W."/>
            <person name="Ying K."/>
            <person name="Yeh C.-T."/>
            <person name="Emrich S.J."/>
            <person name="Jia Y."/>
            <person name="Kalyanaraman A."/>
            <person name="Hsia A.-P."/>
            <person name="Barbazuk W.B."/>
            <person name="Baucom R.S."/>
            <person name="Brutnell T.P."/>
            <person name="Carpita N.C."/>
            <person name="Chaparro C."/>
            <person name="Chia J.-M."/>
            <person name="Deragon J.-M."/>
            <person name="Estill J.C."/>
            <person name="Fu Y."/>
            <person name="Jeddeloh J.A."/>
            <person name="Han Y."/>
            <person name="Lee H."/>
            <person name="Li P."/>
            <person name="Lisch D.R."/>
            <person name="Liu S."/>
            <person name="Liu Z."/>
            <person name="Nagel D.H."/>
            <person name="McCann M.C."/>
            <person name="SanMiguel P."/>
            <person name="Myers A.M."/>
            <person name="Nettleton D."/>
            <person name="Nguyen J."/>
            <person name="Penning B.W."/>
            <person name="Ponnala L."/>
            <person name="Schneider K.L."/>
            <person name="Schwartz D.C."/>
            <person name="Sharma A."/>
            <person name="Soderlund C."/>
            <person name="Springer N.M."/>
            <person name="Sun Q."/>
            <person name="Wang H."/>
            <person name="Waterman M."/>
            <person name="Westerman R."/>
            <person name="Wolfgruber T.K."/>
            <person name="Yang L."/>
            <person name="Yu Y."/>
            <person name="Zhang L."/>
            <person name="Zhou S."/>
            <person name="Zhu Q."/>
            <person name="Bennetzen J.L."/>
            <person name="Dawe R.K."/>
            <person name="Jiang J."/>
            <person name="Jiang N."/>
            <person name="Presting G.G."/>
            <person name="Wessler S.R."/>
            <person name="Aluru S."/>
            <person name="Martienssen R.A."/>
            <person name="Clifton S.W."/>
            <person name="McCombie W.R."/>
            <person name="Wing R.A."/>
            <person name="Wilson R.K."/>
        </authorList>
    </citation>
    <scope>NUCLEOTIDE SEQUENCE [LARGE SCALE GENOMIC DNA]</scope>
    <source>
        <strain evidence="6">cv. B73</strain>
    </source>
</reference>
<dbReference type="InterPro" id="IPR011050">
    <property type="entry name" value="Pectin_lyase_fold/virulence"/>
</dbReference>
<reference evidence="5" key="3">
    <citation type="submission" date="2021-05" db="UniProtKB">
        <authorList>
            <consortium name="EnsemblPlants"/>
        </authorList>
    </citation>
    <scope>IDENTIFICATION</scope>
    <source>
        <strain evidence="5">cv. B73</strain>
    </source>
</reference>
<dbReference type="PANTHER" id="PTHR31339">
    <property type="entry name" value="PECTIN LYASE-RELATED"/>
    <property type="match status" value="1"/>
</dbReference>
<dbReference type="EnsemblPlants" id="Zm00001eb259510_T001">
    <property type="protein sequence ID" value="Zm00001eb259510_P001"/>
    <property type="gene ID" value="Zm00001eb259510"/>
</dbReference>
<evidence type="ECO:0000313" key="5">
    <source>
        <dbReference type="EnsemblPlants" id="Zm00001eb259510_P001"/>
    </source>
</evidence>
<evidence type="ECO:0007829" key="7">
    <source>
        <dbReference type="PeptideAtlas" id="A0A804PR84"/>
    </source>
</evidence>
<evidence type="ECO:0000256" key="3">
    <source>
        <dbReference type="ARBA" id="ARBA00023295"/>
    </source>
</evidence>
<keyword evidence="6" id="KW-1185">Reference proteome</keyword>